<keyword evidence="3 5" id="KW-0697">Rotamase</keyword>
<dbReference type="InterPro" id="IPR046357">
    <property type="entry name" value="PPIase_dom_sf"/>
</dbReference>
<dbReference type="RefSeq" id="XP_018712623.1">
    <property type="nucleotide sequence ID" value="XM_018857302.1"/>
</dbReference>
<feature type="compositionally biased region" description="Acidic residues" evidence="7">
    <location>
        <begin position="185"/>
        <end position="235"/>
    </location>
</feature>
<feature type="compositionally biased region" description="Basic and acidic residues" evidence="7">
    <location>
        <begin position="294"/>
        <end position="324"/>
    </location>
</feature>
<dbReference type="EMBL" id="LXTC01000002">
    <property type="protein sequence ID" value="OBA22127.1"/>
    <property type="molecule type" value="Genomic_DNA"/>
</dbReference>
<protein>
    <recommendedName>
        <fullName evidence="5">FK506-binding protein</fullName>
        <ecNumber evidence="5">5.2.1.8</ecNumber>
    </recommendedName>
</protein>
<accession>A0A1A0HE00</accession>
<comment type="caution">
    <text evidence="9">The sequence shown here is derived from an EMBL/GenBank/DDBJ whole genome shotgun (WGS) entry which is preliminary data.</text>
</comment>
<feature type="compositionally biased region" description="Basic and acidic residues" evidence="7">
    <location>
        <begin position="236"/>
        <end position="250"/>
    </location>
</feature>
<evidence type="ECO:0000313" key="9">
    <source>
        <dbReference type="EMBL" id="OBA22127.1"/>
    </source>
</evidence>
<dbReference type="PANTHER" id="PTHR43811">
    <property type="entry name" value="FKBP-TYPE PEPTIDYL-PROLYL CIS-TRANS ISOMERASE FKPA"/>
    <property type="match status" value="1"/>
</dbReference>
<dbReference type="PROSITE" id="PS50059">
    <property type="entry name" value="FKBP_PPIASE"/>
    <property type="match status" value="1"/>
</dbReference>
<dbReference type="InterPro" id="IPR023566">
    <property type="entry name" value="PPIase_Fpr3/Fpr4-like"/>
</dbReference>
<dbReference type="Pfam" id="PF17800">
    <property type="entry name" value="NPL"/>
    <property type="match status" value="1"/>
</dbReference>
<sequence length="438" mass="47569">MASLLPISTYNLVLEPFSPVPAVDDEFPVTIRLTMAAVDLEAVDDKAEPSTVRILKRARAFLDDDEEDLAELEAEEADELDSDEEEEAPAKSAAKNGNKAAGKAAKAAEAEQQSESESGDESGSGSDSDIDDDAEIEEFVLCTLSPKVQFQQTLDFTISPAEEVHFVVTGSYPVHLSGNYVEHPADDDEDEYDDDYNSDEDDQYYEDAGEYDEDDNMTPDEDELMRIEDLEDESDVEGKIDELVQQDEKKAAKKSAKRAADEPEQPKTAKKAKDDKKKVQFTPELEQGPTGSAKDAKKDAKKDKKDAKKDAPKADKADKAEAKDKKFKTSTLLGGVVTEDRKTGSGALAKSGNKVGIRYIGKLKNGKVFDKNTSGKPFVFNLGKGECIKGFDLGVAGMAVGGERRVVIPAKMGYGSQALPGIPANSELTFDIKLVSLK</sequence>
<evidence type="ECO:0000256" key="5">
    <source>
        <dbReference type="PIRNR" id="PIRNR001473"/>
    </source>
</evidence>
<feature type="compositionally biased region" description="Acidic residues" evidence="7">
    <location>
        <begin position="128"/>
        <end position="137"/>
    </location>
</feature>
<dbReference type="Gene3D" id="3.10.50.40">
    <property type="match status" value="1"/>
</dbReference>
<feature type="domain" description="PPIase FKBP-type" evidence="8">
    <location>
        <begin position="352"/>
        <end position="438"/>
    </location>
</feature>
<feature type="compositionally biased region" description="Low complexity" evidence="7">
    <location>
        <begin position="90"/>
        <end position="111"/>
    </location>
</feature>
<feature type="region of interest" description="Disordered" evidence="7">
    <location>
        <begin position="175"/>
        <end position="324"/>
    </location>
</feature>
<feature type="compositionally biased region" description="Acidic residues" evidence="7">
    <location>
        <begin position="65"/>
        <end position="87"/>
    </location>
</feature>
<dbReference type="EC" id="5.2.1.8" evidence="5"/>
<gene>
    <name evidence="9" type="ORF">METBIDRAFT_40701</name>
</gene>
<dbReference type="SUPFAM" id="SSF54534">
    <property type="entry name" value="FKBP-like"/>
    <property type="match status" value="1"/>
</dbReference>
<keyword evidence="4 5" id="KW-0413">Isomerase</keyword>
<comment type="similarity">
    <text evidence="2">Belongs to the FKBP-type PPIase family. FKBP3/4 subfamily.</text>
</comment>
<reference evidence="9 10" key="1">
    <citation type="submission" date="2016-05" db="EMBL/GenBank/DDBJ databases">
        <title>Comparative genomics of biotechnologically important yeasts.</title>
        <authorList>
            <consortium name="DOE Joint Genome Institute"/>
            <person name="Riley R."/>
            <person name="Haridas S."/>
            <person name="Wolfe K.H."/>
            <person name="Lopes M.R."/>
            <person name="Hittinger C.T."/>
            <person name="Goker M."/>
            <person name="Salamov A."/>
            <person name="Wisecaver J."/>
            <person name="Long T.M."/>
            <person name="Aerts A.L."/>
            <person name="Barry K."/>
            <person name="Choi C."/>
            <person name="Clum A."/>
            <person name="Coughlan A.Y."/>
            <person name="Deshpande S."/>
            <person name="Douglass A.P."/>
            <person name="Hanson S.J."/>
            <person name="Klenk H.-P."/>
            <person name="LaButti K."/>
            <person name="Lapidus A."/>
            <person name="Lindquist E."/>
            <person name="Lipzen A."/>
            <person name="Meier-kolthoff J.P."/>
            <person name="Ohm R.A."/>
            <person name="Otillar R.P."/>
            <person name="Pangilinan J."/>
            <person name="Peng Y."/>
            <person name="Rokas A."/>
            <person name="Rosa C.A."/>
            <person name="Scheuner C."/>
            <person name="Sibirny A.A."/>
            <person name="Slot J.C."/>
            <person name="Stielow J.B."/>
            <person name="Sun H."/>
            <person name="Kurtzman C.P."/>
            <person name="Blackwell M."/>
            <person name="Grigoriev I.V."/>
            <person name="Jeffries T.W."/>
        </authorList>
    </citation>
    <scope>NUCLEOTIDE SEQUENCE [LARGE SCALE GENOMIC DNA]</scope>
    <source>
        <strain evidence="9 10">NRRL YB-4993</strain>
    </source>
</reference>
<dbReference type="GO" id="GO:0005730">
    <property type="term" value="C:nucleolus"/>
    <property type="evidence" value="ECO:0007669"/>
    <property type="project" value="TreeGrafter"/>
</dbReference>
<feature type="compositionally biased region" description="Basic and acidic residues" evidence="7">
    <location>
        <begin position="258"/>
        <end position="278"/>
    </location>
</feature>
<evidence type="ECO:0000256" key="6">
    <source>
        <dbReference type="PROSITE-ProRule" id="PRU00277"/>
    </source>
</evidence>
<evidence type="ECO:0000256" key="7">
    <source>
        <dbReference type="SAM" id="MobiDB-lite"/>
    </source>
</evidence>
<dbReference type="Pfam" id="PF00254">
    <property type="entry name" value="FKBP_C"/>
    <property type="match status" value="1"/>
</dbReference>
<dbReference type="PIRSF" id="PIRSF001473">
    <property type="entry name" value="FK506-bp_FPR3"/>
    <property type="match status" value="1"/>
</dbReference>
<dbReference type="STRING" id="869754.A0A1A0HE00"/>
<evidence type="ECO:0000259" key="8">
    <source>
        <dbReference type="PROSITE" id="PS50059"/>
    </source>
</evidence>
<feature type="region of interest" description="Disordered" evidence="7">
    <location>
        <begin position="65"/>
        <end position="137"/>
    </location>
</feature>
<evidence type="ECO:0000313" key="10">
    <source>
        <dbReference type="Proteomes" id="UP000092555"/>
    </source>
</evidence>
<comment type="catalytic activity">
    <reaction evidence="1 5 6">
        <text>[protein]-peptidylproline (omega=180) = [protein]-peptidylproline (omega=0)</text>
        <dbReference type="Rhea" id="RHEA:16237"/>
        <dbReference type="Rhea" id="RHEA-COMP:10747"/>
        <dbReference type="Rhea" id="RHEA-COMP:10748"/>
        <dbReference type="ChEBI" id="CHEBI:83833"/>
        <dbReference type="ChEBI" id="CHEBI:83834"/>
        <dbReference type="EC" id="5.2.1.8"/>
    </reaction>
</comment>
<dbReference type="AlphaFoldDB" id="A0A1A0HE00"/>
<dbReference type="GeneID" id="30030278"/>
<keyword evidence="10" id="KW-1185">Reference proteome</keyword>
<dbReference type="PANTHER" id="PTHR43811:SF19">
    <property type="entry name" value="39 KDA FK506-BINDING NUCLEAR PROTEIN"/>
    <property type="match status" value="1"/>
</dbReference>
<proteinExistence type="inferred from homology"/>
<dbReference type="Gene3D" id="2.60.120.340">
    <property type="entry name" value="Nucleoplasmin core domain"/>
    <property type="match status" value="1"/>
</dbReference>
<dbReference type="GO" id="GO:0003755">
    <property type="term" value="F:peptidyl-prolyl cis-trans isomerase activity"/>
    <property type="evidence" value="ECO:0007669"/>
    <property type="project" value="UniProtKB-KW"/>
</dbReference>
<evidence type="ECO:0000256" key="1">
    <source>
        <dbReference type="ARBA" id="ARBA00000971"/>
    </source>
</evidence>
<evidence type="ECO:0000256" key="4">
    <source>
        <dbReference type="ARBA" id="ARBA00023235"/>
    </source>
</evidence>
<dbReference type="OrthoDB" id="77911at2759"/>
<dbReference type="GO" id="GO:0000785">
    <property type="term" value="C:chromatin"/>
    <property type="evidence" value="ECO:0007669"/>
    <property type="project" value="TreeGrafter"/>
</dbReference>
<dbReference type="Proteomes" id="UP000092555">
    <property type="component" value="Unassembled WGS sequence"/>
</dbReference>
<evidence type="ECO:0000256" key="3">
    <source>
        <dbReference type="ARBA" id="ARBA00023110"/>
    </source>
</evidence>
<organism evidence="9 10">
    <name type="scientific">Metschnikowia bicuspidata var. bicuspidata NRRL YB-4993</name>
    <dbReference type="NCBI Taxonomy" id="869754"/>
    <lineage>
        <taxon>Eukaryota</taxon>
        <taxon>Fungi</taxon>
        <taxon>Dikarya</taxon>
        <taxon>Ascomycota</taxon>
        <taxon>Saccharomycotina</taxon>
        <taxon>Pichiomycetes</taxon>
        <taxon>Metschnikowiaceae</taxon>
        <taxon>Metschnikowia</taxon>
    </lineage>
</organism>
<name>A0A1A0HE00_9ASCO</name>
<evidence type="ECO:0000256" key="2">
    <source>
        <dbReference type="ARBA" id="ARBA00007838"/>
    </source>
</evidence>
<dbReference type="InterPro" id="IPR041232">
    <property type="entry name" value="NPL"/>
</dbReference>
<dbReference type="InterPro" id="IPR001179">
    <property type="entry name" value="PPIase_FKBP_dom"/>
</dbReference>